<accession>A0A6A6D3Z6</accession>
<proteinExistence type="predicted"/>
<dbReference type="GeneID" id="54556770"/>
<reference evidence="2" key="1">
    <citation type="journal article" date="2020" name="Stud. Mycol.">
        <title>101 Dothideomycetes genomes: a test case for predicting lifestyles and emergence of pathogens.</title>
        <authorList>
            <person name="Haridas S."/>
            <person name="Albert R."/>
            <person name="Binder M."/>
            <person name="Bloem J."/>
            <person name="Labutti K."/>
            <person name="Salamov A."/>
            <person name="Andreopoulos B."/>
            <person name="Baker S."/>
            <person name="Barry K."/>
            <person name="Bills G."/>
            <person name="Bluhm B."/>
            <person name="Cannon C."/>
            <person name="Castanera R."/>
            <person name="Culley D."/>
            <person name="Daum C."/>
            <person name="Ezra D."/>
            <person name="Gonzalez J."/>
            <person name="Henrissat B."/>
            <person name="Kuo A."/>
            <person name="Liang C."/>
            <person name="Lipzen A."/>
            <person name="Lutzoni F."/>
            <person name="Magnuson J."/>
            <person name="Mondo S."/>
            <person name="Nolan M."/>
            <person name="Ohm R."/>
            <person name="Pangilinan J."/>
            <person name="Park H.-J."/>
            <person name="Ramirez L."/>
            <person name="Alfaro M."/>
            <person name="Sun H."/>
            <person name="Tritt A."/>
            <person name="Yoshinaga Y."/>
            <person name="Zwiers L.-H."/>
            <person name="Turgeon B."/>
            <person name="Goodwin S."/>
            <person name="Spatafora J."/>
            <person name="Crous P."/>
            <person name="Grigoriev I."/>
        </authorList>
    </citation>
    <scope>NUCLEOTIDE SEQUENCE</scope>
    <source>
        <strain evidence="2">ATCC 36951</strain>
    </source>
</reference>
<name>A0A6A6D3Z6_ZASCE</name>
<gene>
    <name evidence="2" type="ORF">M409DRAFT_16113</name>
</gene>
<feature type="region of interest" description="Disordered" evidence="1">
    <location>
        <begin position="1"/>
        <end position="20"/>
    </location>
</feature>
<evidence type="ECO:0000313" key="2">
    <source>
        <dbReference type="EMBL" id="KAF2173843.1"/>
    </source>
</evidence>
<dbReference type="Proteomes" id="UP000799537">
    <property type="component" value="Unassembled WGS sequence"/>
</dbReference>
<sequence length="114" mass="12010">MQFNNVTEKHSADNQSSLAFKTHIKIQHQSIAMPSGNERKSATNDEESAVFARDPAAFIAQQVSKFKLEEAAAAAEAAGVAAGKAPPDGYLAGEEDGTCVRDFAVSGGDRANEL</sequence>
<keyword evidence="3" id="KW-1185">Reference proteome</keyword>
<dbReference type="EMBL" id="ML993579">
    <property type="protein sequence ID" value="KAF2173843.1"/>
    <property type="molecule type" value="Genomic_DNA"/>
</dbReference>
<organism evidence="2 3">
    <name type="scientific">Zasmidium cellare ATCC 36951</name>
    <dbReference type="NCBI Taxonomy" id="1080233"/>
    <lineage>
        <taxon>Eukaryota</taxon>
        <taxon>Fungi</taxon>
        <taxon>Dikarya</taxon>
        <taxon>Ascomycota</taxon>
        <taxon>Pezizomycotina</taxon>
        <taxon>Dothideomycetes</taxon>
        <taxon>Dothideomycetidae</taxon>
        <taxon>Mycosphaerellales</taxon>
        <taxon>Mycosphaerellaceae</taxon>
        <taxon>Zasmidium</taxon>
    </lineage>
</organism>
<protein>
    <submittedName>
        <fullName evidence="2">Uncharacterized protein</fullName>
    </submittedName>
</protein>
<feature type="region of interest" description="Disordered" evidence="1">
    <location>
        <begin position="29"/>
        <end position="48"/>
    </location>
</feature>
<evidence type="ECO:0000256" key="1">
    <source>
        <dbReference type="SAM" id="MobiDB-lite"/>
    </source>
</evidence>
<evidence type="ECO:0000313" key="3">
    <source>
        <dbReference type="Proteomes" id="UP000799537"/>
    </source>
</evidence>
<dbReference type="RefSeq" id="XP_033674732.1">
    <property type="nucleotide sequence ID" value="XM_033803498.1"/>
</dbReference>
<dbReference type="AlphaFoldDB" id="A0A6A6D3Z6"/>